<sequence>MIEGRPSQSLTNGHKSPQRDTSKVSADSTEDGVARENNLYVKNLAPDVDDARLERMFNAHGSVLSCRVLYDHANRSKQVAFVQMETHQQAVRSVEALHGMQGAPGGKALHVALAQNKQDRQRKARQASRARVMNGDASSDRSWQTVRPRPGVQGAPSTPPRPGRPQSSFNPYAGSFFPAGAGPYYVAHFVPYTPASYAMHQPPPPGFAYPGVPAPGQVLGMMSPTNGHASQHMAPMSPYPQPVPMPSPYLPTNGPPGHGTGTWSPRGGTCWPVQNHYGRKVNHAEPVPAYGQQQQMMVPMTPQPHYPQQWRM</sequence>
<protein>
    <submittedName>
        <fullName evidence="6">G2887 protein</fullName>
    </submittedName>
</protein>
<evidence type="ECO:0000259" key="5">
    <source>
        <dbReference type="PROSITE" id="PS50102"/>
    </source>
</evidence>
<proteinExistence type="predicted"/>
<keyword evidence="1" id="KW-0677">Repeat</keyword>
<feature type="compositionally biased region" description="Polar residues" evidence="4">
    <location>
        <begin position="136"/>
        <end position="145"/>
    </location>
</feature>
<dbReference type="InterPro" id="IPR035979">
    <property type="entry name" value="RBD_domain_sf"/>
</dbReference>
<keyword evidence="2 3" id="KW-0694">RNA-binding</keyword>
<evidence type="ECO:0000313" key="6">
    <source>
        <dbReference type="EMBL" id="CAL5220811.1"/>
    </source>
</evidence>
<reference evidence="6 7" key="1">
    <citation type="submission" date="2024-06" db="EMBL/GenBank/DDBJ databases">
        <authorList>
            <person name="Kraege A."/>
            <person name="Thomma B."/>
        </authorList>
    </citation>
    <scope>NUCLEOTIDE SEQUENCE [LARGE SCALE GENOMIC DNA]</scope>
</reference>
<dbReference type="SUPFAM" id="SSF54928">
    <property type="entry name" value="RNA-binding domain, RBD"/>
    <property type="match status" value="1"/>
</dbReference>
<dbReference type="EMBL" id="CAXHTA020000004">
    <property type="protein sequence ID" value="CAL5220811.1"/>
    <property type="molecule type" value="Genomic_DNA"/>
</dbReference>
<dbReference type="InterPro" id="IPR012677">
    <property type="entry name" value="Nucleotide-bd_a/b_plait_sf"/>
</dbReference>
<dbReference type="SMART" id="SM00360">
    <property type="entry name" value="RRM"/>
    <property type="match status" value="1"/>
</dbReference>
<feature type="compositionally biased region" description="Polar residues" evidence="4">
    <location>
        <begin position="1"/>
        <end position="15"/>
    </location>
</feature>
<dbReference type="Proteomes" id="UP001497392">
    <property type="component" value="Unassembled WGS sequence"/>
</dbReference>
<evidence type="ECO:0000256" key="1">
    <source>
        <dbReference type="ARBA" id="ARBA00022737"/>
    </source>
</evidence>
<gene>
    <name evidence="6" type="primary">g2887</name>
    <name evidence="6" type="ORF">VP750_LOCUS2470</name>
</gene>
<name>A0ABP1FN52_9CHLO</name>
<feature type="region of interest" description="Disordered" evidence="4">
    <location>
        <begin position="115"/>
        <end position="169"/>
    </location>
</feature>
<feature type="region of interest" description="Disordered" evidence="4">
    <location>
        <begin position="1"/>
        <end position="32"/>
    </location>
</feature>
<evidence type="ECO:0000256" key="3">
    <source>
        <dbReference type="PROSITE-ProRule" id="PRU00176"/>
    </source>
</evidence>
<comment type="caution">
    <text evidence="6">The sequence shown here is derived from an EMBL/GenBank/DDBJ whole genome shotgun (WGS) entry which is preliminary data.</text>
</comment>
<keyword evidence="7" id="KW-1185">Reference proteome</keyword>
<feature type="domain" description="RRM" evidence="5">
    <location>
        <begin position="37"/>
        <end position="116"/>
    </location>
</feature>
<evidence type="ECO:0000256" key="2">
    <source>
        <dbReference type="ARBA" id="ARBA00022884"/>
    </source>
</evidence>
<dbReference type="PROSITE" id="PS50102">
    <property type="entry name" value="RRM"/>
    <property type="match status" value="1"/>
</dbReference>
<organism evidence="6 7">
    <name type="scientific">Coccomyxa viridis</name>
    <dbReference type="NCBI Taxonomy" id="1274662"/>
    <lineage>
        <taxon>Eukaryota</taxon>
        <taxon>Viridiplantae</taxon>
        <taxon>Chlorophyta</taxon>
        <taxon>core chlorophytes</taxon>
        <taxon>Trebouxiophyceae</taxon>
        <taxon>Trebouxiophyceae incertae sedis</taxon>
        <taxon>Coccomyxaceae</taxon>
        <taxon>Coccomyxa</taxon>
    </lineage>
</organism>
<accession>A0ABP1FN52</accession>
<dbReference type="Pfam" id="PF00076">
    <property type="entry name" value="RRM_1"/>
    <property type="match status" value="1"/>
</dbReference>
<dbReference type="InterPro" id="IPR000504">
    <property type="entry name" value="RRM_dom"/>
</dbReference>
<dbReference type="PANTHER" id="PTHR24012">
    <property type="entry name" value="RNA BINDING PROTEIN"/>
    <property type="match status" value="1"/>
</dbReference>
<evidence type="ECO:0000256" key="4">
    <source>
        <dbReference type="SAM" id="MobiDB-lite"/>
    </source>
</evidence>
<evidence type="ECO:0000313" key="7">
    <source>
        <dbReference type="Proteomes" id="UP001497392"/>
    </source>
</evidence>
<dbReference type="Gene3D" id="3.30.70.330">
    <property type="match status" value="1"/>
</dbReference>